<comment type="caution">
    <text evidence="1">The sequence shown here is derived from an EMBL/GenBank/DDBJ whole genome shotgun (WGS) entry which is preliminary data.</text>
</comment>
<name>A0ABT4AZG1_9ACTN</name>
<reference evidence="1" key="1">
    <citation type="submission" date="2022-11" db="EMBL/GenBank/DDBJ databases">
        <authorList>
            <person name="Somphong A."/>
            <person name="Phongsopitanun W."/>
        </authorList>
    </citation>
    <scope>NUCLEOTIDE SEQUENCE</scope>
    <source>
        <strain evidence="1">Pm04-4</strain>
    </source>
</reference>
<proteinExistence type="predicted"/>
<keyword evidence="2" id="KW-1185">Reference proteome</keyword>
<accession>A0ABT4AZG1</accession>
<dbReference type="Proteomes" id="UP001151002">
    <property type="component" value="Unassembled WGS sequence"/>
</dbReference>
<dbReference type="RefSeq" id="WP_267563762.1">
    <property type="nucleotide sequence ID" value="NZ_JAPNTZ010000005.1"/>
</dbReference>
<gene>
    <name evidence="1" type="ORF">OWR29_16675</name>
</gene>
<sequence>MTADREITRRHAGLLDRLKRPELDVDETDDEDLRHLELRRVVLEVAELDHAQEIALVRAAVARFGKAGQA</sequence>
<dbReference type="EMBL" id="JAPNTZ010000005">
    <property type="protein sequence ID" value="MCY1139636.1"/>
    <property type="molecule type" value="Genomic_DNA"/>
</dbReference>
<evidence type="ECO:0000313" key="1">
    <source>
        <dbReference type="EMBL" id="MCY1139636.1"/>
    </source>
</evidence>
<protein>
    <submittedName>
        <fullName evidence="1">Uncharacterized protein</fullName>
    </submittedName>
</protein>
<evidence type="ECO:0000313" key="2">
    <source>
        <dbReference type="Proteomes" id="UP001151002"/>
    </source>
</evidence>
<organism evidence="1 2">
    <name type="scientific">Paractinoplanes pyxinae</name>
    <dbReference type="NCBI Taxonomy" id="2997416"/>
    <lineage>
        <taxon>Bacteria</taxon>
        <taxon>Bacillati</taxon>
        <taxon>Actinomycetota</taxon>
        <taxon>Actinomycetes</taxon>
        <taxon>Micromonosporales</taxon>
        <taxon>Micromonosporaceae</taxon>
        <taxon>Paractinoplanes</taxon>
    </lineage>
</organism>